<evidence type="ECO:0000256" key="1">
    <source>
        <dbReference type="ARBA" id="ARBA00004245"/>
    </source>
</evidence>
<dbReference type="Pfam" id="PF06705">
    <property type="entry name" value="SF-assemblin"/>
    <property type="match status" value="1"/>
</dbReference>
<dbReference type="AlphaFoldDB" id="A0A1R2D273"/>
<accession>A0A1R2D273</accession>
<comment type="caution">
    <text evidence="8">The sequence shown here is derived from an EMBL/GenBank/DDBJ whole genome shotgun (WGS) entry which is preliminary data.</text>
</comment>
<keyword evidence="5 7" id="KW-0175">Coiled coil</keyword>
<gene>
    <name evidence="8" type="ORF">SteCoe_1296</name>
</gene>
<proteinExistence type="inferred from homology"/>
<comment type="subcellular location">
    <subcellularLocation>
        <location evidence="1">Cytoplasm</location>
        <location evidence="1">Cytoskeleton</location>
    </subcellularLocation>
</comment>
<sequence length="267" mass="31647">MEDFVTNLTGTIKKSVNEREKLTLLKGQMDVMSGDYETMRKAREEAKRQLDAKFQDVYSKIQSTRDYVTDQGKQINDQLKTFQRHFQDELKNLKDFTQKTFDDERNARELANKKSHDRMDFLENSLETEKLERIQQTEDMLNPIRKGLDGLEKGFEIEKNIRIEREREILDTLDEEVRTMNERMDAERQDRINKIQGLRDLLYTDINTQNNHIEKFKQDSMNALTDMKDGVKTEMRSRLDHQDHLLDSLSGFIKTFQNTLKLIGKDV</sequence>
<evidence type="ECO:0000313" key="9">
    <source>
        <dbReference type="Proteomes" id="UP000187209"/>
    </source>
</evidence>
<dbReference type="OrthoDB" id="436841at2759"/>
<dbReference type="PANTHER" id="PTHR40412:SF1">
    <property type="entry name" value="SF-ASSEMBLIN"/>
    <property type="match status" value="1"/>
</dbReference>
<organism evidence="8 9">
    <name type="scientific">Stentor coeruleus</name>
    <dbReference type="NCBI Taxonomy" id="5963"/>
    <lineage>
        <taxon>Eukaryota</taxon>
        <taxon>Sar</taxon>
        <taxon>Alveolata</taxon>
        <taxon>Ciliophora</taxon>
        <taxon>Postciliodesmatophora</taxon>
        <taxon>Heterotrichea</taxon>
        <taxon>Heterotrichida</taxon>
        <taxon>Stentoridae</taxon>
        <taxon>Stentor</taxon>
    </lineage>
</organism>
<keyword evidence="9" id="KW-1185">Reference proteome</keyword>
<dbReference type="GO" id="GO:0005874">
    <property type="term" value="C:microtubule"/>
    <property type="evidence" value="ECO:0007669"/>
    <property type="project" value="UniProtKB-KW"/>
</dbReference>
<evidence type="ECO:0000256" key="7">
    <source>
        <dbReference type="SAM" id="Coils"/>
    </source>
</evidence>
<dbReference type="PANTHER" id="PTHR40412">
    <property type="entry name" value="SF-ASSEMBLIN"/>
    <property type="match status" value="1"/>
</dbReference>
<dbReference type="PRINTS" id="PR01799">
    <property type="entry name" value="SFASSEMBLIN"/>
</dbReference>
<protein>
    <submittedName>
        <fullName evidence="8">Uncharacterized protein</fullName>
    </submittedName>
</protein>
<reference evidence="8 9" key="1">
    <citation type="submission" date="2016-11" db="EMBL/GenBank/DDBJ databases">
        <title>The macronuclear genome of Stentor coeruleus: a giant cell with tiny introns.</title>
        <authorList>
            <person name="Slabodnick M."/>
            <person name="Ruby J.G."/>
            <person name="Reiff S.B."/>
            <person name="Swart E.C."/>
            <person name="Gosai S."/>
            <person name="Prabakaran S."/>
            <person name="Witkowska E."/>
            <person name="Larue G.E."/>
            <person name="Fisher S."/>
            <person name="Freeman R.M."/>
            <person name="Gunawardena J."/>
            <person name="Chu W."/>
            <person name="Stover N.A."/>
            <person name="Gregory B.D."/>
            <person name="Nowacki M."/>
            <person name="Derisi J."/>
            <person name="Roy S.W."/>
            <person name="Marshall W.F."/>
            <person name="Sood P."/>
        </authorList>
    </citation>
    <scope>NUCLEOTIDE SEQUENCE [LARGE SCALE GENOMIC DNA]</scope>
    <source>
        <strain evidence="8">WM001</strain>
    </source>
</reference>
<evidence type="ECO:0000256" key="6">
    <source>
        <dbReference type="ARBA" id="ARBA00023212"/>
    </source>
</evidence>
<dbReference type="GO" id="GO:0005200">
    <property type="term" value="F:structural constituent of cytoskeleton"/>
    <property type="evidence" value="ECO:0007669"/>
    <property type="project" value="InterPro"/>
</dbReference>
<evidence type="ECO:0000256" key="3">
    <source>
        <dbReference type="ARBA" id="ARBA00022490"/>
    </source>
</evidence>
<comment type="similarity">
    <text evidence="2">Belongs to the SF-assemblin family.</text>
</comment>
<keyword evidence="4" id="KW-0493">Microtubule</keyword>
<keyword evidence="6" id="KW-0206">Cytoskeleton</keyword>
<keyword evidence="3" id="KW-0963">Cytoplasm</keyword>
<evidence type="ECO:0000256" key="2">
    <source>
        <dbReference type="ARBA" id="ARBA00005678"/>
    </source>
</evidence>
<dbReference type="EMBL" id="MPUH01000013">
    <property type="protein sequence ID" value="OMJ95377.1"/>
    <property type="molecule type" value="Genomic_DNA"/>
</dbReference>
<dbReference type="InterPro" id="IPR008374">
    <property type="entry name" value="SF_assemblin/giardin_b"/>
</dbReference>
<evidence type="ECO:0000256" key="4">
    <source>
        <dbReference type="ARBA" id="ARBA00022701"/>
    </source>
</evidence>
<evidence type="ECO:0000256" key="5">
    <source>
        <dbReference type="ARBA" id="ARBA00023054"/>
    </source>
</evidence>
<dbReference type="Proteomes" id="UP000187209">
    <property type="component" value="Unassembled WGS sequence"/>
</dbReference>
<feature type="coiled-coil region" evidence="7">
    <location>
        <begin position="163"/>
        <end position="190"/>
    </location>
</feature>
<name>A0A1R2D273_9CILI</name>
<evidence type="ECO:0000313" key="8">
    <source>
        <dbReference type="EMBL" id="OMJ95377.1"/>
    </source>
</evidence>